<evidence type="ECO:0000313" key="2">
    <source>
        <dbReference type="EMBL" id="SPD07443.1"/>
    </source>
</evidence>
<name>A0A2N9H6N2_FAGSY</name>
<feature type="region of interest" description="Disordered" evidence="1">
    <location>
        <begin position="1"/>
        <end position="129"/>
    </location>
</feature>
<protein>
    <recommendedName>
        <fullName evidence="3">Aminotransferase-like plant mobile domain-containing protein</fullName>
    </recommendedName>
</protein>
<organism evidence="2">
    <name type="scientific">Fagus sylvatica</name>
    <name type="common">Beechnut</name>
    <dbReference type="NCBI Taxonomy" id="28930"/>
    <lineage>
        <taxon>Eukaryota</taxon>
        <taxon>Viridiplantae</taxon>
        <taxon>Streptophyta</taxon>
        <taxon>Embryophyta</taxon>
        <taxon>Tracheophyta</taxon>
        <taxon>Spermatophyta</taxon>
        <taxon>Magnoliopsida</taxon>
        <taxon>eudicotyledons</taxon>
        <taxon>Gunneridae</taxon>
        <taxon>Pentapetalae</taxon>
        <taxon>rosids</taxon>
        <taxon>fabids</taxon>
        <taxon>Fagales</taxon>
        <taxon>Fagaceae</taxon>
        <taxon>Fagus</taxon>
    </lineage>
</organism>
<feature type="compositionally biased region" description="Low complexity" evidence="1">
    <location>
        <begin position="82"/>
        <end position="96"/>
    </location>
</feature>
<feature type="compositionally biased region" description="Low complexity" evidence="1">
    <location>
        <begin position="62"/>
        <end position="71"/>
    </location>
</feature>
<feature type="compositionally biased region" description="Gly residues" evidence="1">
    <location>
        <begin position="1"/>
        <end position="10"/>
    </location>
</feature>
<evidence type="ECO:0000256" key="1">
    <source>
        <dbReference type="SAM" id="MobiDB-lite"/>
    </source>
</evidence>
<gene>
    <name evidence="2" type="ORF">FSB_LOCUS35325</name>
</gene>
<proteinExistence type="predicted"/>
<feature type="region of interest" description="Disordered" evidence="1">
    <location>
        <begin position="476"/>
        <end position="502"/>
    </location>
</feature>
<reference evidence="2" key="1">
    <citation type="submission" date="2018-02" db="EMBL/GenBank/DDBJ databases">
        <authorList>
            <person name="Cohen D.B."/>
            <person name="Kent A.D."/>
        </authorList>
    </citation>
    <scope>NUCLEOTIDE SEQUENCE</scope>
</reference>
<evidence type="ECO:0008006" key="3">
    <source>
        <dbReference type="Google" id="ProtNLM"/>
    </source>
</evidence>
<sequence length="866" mass="95418">MSGQGSGSGGQRRSDRLAKGKAVAYAPESSPDTDDEYNTMEDPRTHADSVIARNLQEHFDAEAASVAAGEARPPPGPGITIGGSARSSGASCRSSRTPTGAPPVRSSSKRPRVDRTPPSADPIPEDFIMPGIRYPPQGGIRLSYPVITPVMDTPLLTNLVNHPSSSVRRCEDPSVESTGRGGWFDFYKLLSGARQEYSEFLTELGFGPFLSIPYVYVSHPLVRCWVERFFHHTGTFHLSTCEMGVLPVDWSAILGIRFGGRAPPSEPISSPEALGILGIEDPSAIEGTRSTALRLRYLGDLLRREKDEPSTELRYHQWTTYFIFSCFLGNDKSTVPTLIVGMFRDVDTLRDYDWGALTYDRLPSAPDPAFPLVRCWDSARIQRLTSLVSTEDMDPDSEVLGAPHGREDDFYPDLVRAEVPHQEWFTQNSLGPLMSIHEVEGGRVMGGMAMDSHHFQSFGEIDRLQRGDGLAVDGGSPTVERGGSIAGGVGRSGCEHSKSRGSALELGGDPNSLVVLRFHNFHAERMRHWWNLLGGNDHASIKGVFGKFSSLMRLWEYAELLQLGSPFSEMPIIPIQDPWSNQVLEKYLGLTSKSDFAAKLVGDFITGERDWGKFRVNAFKIAFTSIFHFPTSAGRINLRVIPLIFSKGHYPGLALRQFGGIQHPPRLGDLSSVTFDYVPGNDMWRFLSRVGDIWGGRRSEMVLVEDGLPADSSVTVPASTGHPGRVADLERELEEAWAELVALHLARVSEREESAARVESMRSTLHHSNAAVANLHHDLEVQRGNVSVYREMNNFIREQLEISKGAKDHLEQALADTQGALHKVTQVVDSFGATARTILKGYKKGDPILSTALGRFCMETCIRLSH</sequence>
<dbReference type="EMBL" id="OIVN01002913">
    <property type="protein sequence ID" value="SPD07443.1"/>
    <property type="molecule type" value="Genomic_DNA"/>
</dbReference>
<accession>A0A2N9H6N2</accession>
<dbReference type="AlphaFoldDB" id="A0A2N9H6N2"/>